<name>A0A9X3MTN6_9ACTN</name>
<dbReference type="RefSeq" id="WP_270041708.1">
    <property type="nucleotide sequence ID" value="NZ_JAPDOD010000018.1"/>
</dbReference>
<reference evidence="4" key="1">
    <citation type="submission" date="2022-10" db="EMBL/GenBank/DDBJ databases">
        <title>The WGS of Solirubrobacter ginsenosidimutans DSM 21036.</title>
        <authorList>
            <person name="Jiang Z."/>
        </authorList>
    </citation>
    <scope>NUCLEOTIDE SEQUENCE</scope>
    <source>
        <strain evidence="4">DSM 21036</strain>
    </source>
</reference>
<evidence type="ECO:0000259" key="3">
    <source>
        <dbReference type="Pfam" id="PF07859"/>
    </source>
</evidence>
<keyword evidence="2 4" id="KW-0378">Hydrolase</keyword>
<dbReference type="PANTHER" id="PTHR48081">
    <property type="entry name" value="AB HYDROLASE SUPERFAMILY PROTEIN C4A8.06C"/>
    <property type="match status" value="1"/>
</dbReference>
<feature type="domain" description="Alpha/beta hydrolase fold-3" evidence="3">
    <location>
        <begin position="79"/>
        <end position="285"/>
    </location>
</feature>
<dbReference type="EMBL" id="JAPDOD010000018">
    <property type="protein sequence ID" value="MDA0162469.1"/>
    <property type="molecule type" value="Genomic_DNA"/>
</dbReference>
<proteinExistence type="inferred from homology"/>
<comment type="caution">
    <text evidence="4">The sequence shown here is derived from an EMBL/GenBank/DDBJ whole genome shotgun (WGS) entry which is preliminary data.</text>
</comment>
<dbReference type="InterPro" id="IPR050300">
    <property type="entry name" value="GDXG_lipolytic_enzyme"/>
</dbReference>
<dbReference type="Gene3D" id="3.40.50.1820">
    <property type="entry name" value="alpha/beta hydrolase"/>
    <property type="match status" value="1"/>
</dbReference>
<dbReference type="FunFam" id="3.40.50.1820:FF:000089">
    <property type="entry name" value="Alpha/beta hydrolase"/>
    <property type="match status" value="1"/>
</dbReference>
<sequence>MPVDPQIQKLLDEMREAGAKPFEELSVPEARAAAWSFGPLQGKPEEVASIEHTFIPGPTAELPVRIYTPATGDGPYPGLVYYHGSGWVVLNIAVCDTTMRALANSTGCKVVAVNYQKAPEHPFPIPFDDCWAATNWIFENAEKLNLDAARIGVIGDSAGGNLAAAVALKARDVGAPTIAFQALIYPAVEHNWDSASAHENAEGYLLQRESMRWFWNHYVQDEALADDPRVSPLKAGDHSGLPPAFIATAEFDPLRDDGRAYHAKLHDAGVPVTYVEYDGMIHGFYWMQGIADGARRLHADLAEAIREVLAPAHVSA</sequence>
<accession>A0A9X3MTN6</accession>
<protein>
    <submittedName>
        <fullName evidence="4">Alpha/beta hydrolase</fullName>
    </submittedName>
</protein>
<dbReference type="InterPro" id="IPR013094">
    <property type="entry name" value="AB_hydrolase_3"/>
</dbReference>
<dbReference type="Pfam" id="PF07859">
    <property type="entry name" value="Abhydrolase_3"/>
    <property type="match status" value="1"/>
</dbReference>
<keyword evidence="5" id="KW-1185">Reference proteome</keyword>
<evidence type="ECO:0000313" key="4">
    <source>
        <dbReference type="EMBL" id="MDA0162469.1"/>
    </source>
</evidence>
<dbReference type="AlphaFoldDB" id="A0A9X3MTN6"/>
<comment type="similarity">
    <text evidence="1">Belongs to the 'GDXG' lipolytic enzyme family.</text>
</comment>
<evidence type="ECO:0000313" key="5">
    <source>
        <dbReference type="Proteomes" id="UP001149140"/>
    </source>
</evidence>
<dbReference type="SUPFAM" id="SSF53474">
    <property type="entry name" value="alpha/beta-Hydrolases"/>
    <property type="match status" value="1"/>
</dbReference>
<dbReference type="InterPro" id="IPR029058">
    <property type="entry name" value="AB_hydrolase_fold"/>
</dbReference>
<gene>
    <name evidence="4" type="ORF">OM076_19505</name>
</gene>
<dbReference type="GO" id="GO:0016787">
    <property type="term" value="F:hydrolase activity"/>
    <property type="evidence" value="ECO:0007669"/>
    <property type="project" value="UniProtKB-KW"/>
</dbReference>
<dbReference type="Proteomes" id="UP001149140">
    <property type="component" value="Unassembled WGS sequence"/>
</dbReference>
<evidence type="ECO:0000256" key="2">
    <source>
        <dbReference type="ARBA" id="ARBA00022801"/>
    </source>
</evidence>
<organism evidence="4 5">
    <name type="scientific">Solirubrobacter ginsenosidimutans</name>
    <dbReference type="NCBI Taxonomy" id="490573"/>
    <lineage>
        <taxon>Bacteria</taxon>
        <taxon>Bacillati</taxon>
        <taxon>Actinomycetota</taxon>
        <taxon>Thermoleophilia</taxon>
        <taxon>Solirubrobacterales</taxon>
        <taxon>Solirubrobacteraceae</taxon>
        <taxon>Solirubrobacter</taxon>
    </lineage>
</organism>
<evidence type="ECO:0000256" key="1">
    <source>
        <dbReference type="ARBA" id="ARBA00010515"/>
    </source>
</evidence>
<dbReference type="PANTHER" id="PTHR48081:SF8">
    <property type="entry name" value="ALPHA_BETA HYDROLASE FOLD-3 DOMAIN-CONTAINING PROTEIN-RELATED"/>
    <property type="match status" value="1"/>
</dbReference>